<evidence type="ECO:0000259" key="3">
    <source>
        <dbReference type="Pfam" id="PF00675"/>
    </source>
</evidence>
<evidence type="ECO:0000313" key="5">
    <source>
        <dbReference type="EMBL" id="AWV90937.1"/>
    </source>
</evidence>
<dbReference type="Gene3D" id="3.30.830.10">
    <property type="entry name" value="Metalloenzyme, LuxS/M16 peptidase-like"/>
    <property type="match status" value="4"/>
</dbReference>
<dbReference type="AlphaFoldDB" id="A0A2Z4FPJ2"/>
<dbReference type="InterPro" id="IPR011765">
    <property type="entry name" value="Pept_M16_N"/>
</dbReference>
<evidence type="ECO:0000256" key="2">
    <source>
        <dbReference type="SAM" id="Coils"/>
    </source>
</evidence>
<dbReference type="InterPro" id="IPR007863">
    <property type="entry name" value="Peptidase_M16_C"/>
</dbReference>
<organism evidence="5 6">
    <name type="scientific">Bradymonas sediminis</name>
    <dbReference type="NCBI Taxonomy" id="1548548"/>
    <lineage>
        <taxon>Bacteria</taxon>
        <taxon>Deltaproteobacteria</taxon>
        <taxon>Bradymonadales</taxon>
        <taxon>Bradymonadaceae</taxon>
        <taxon>Bradymonas</taxon>
    </lineage>
</organism>
<dbReference type="Pfam" id="PF05193">
    <property type="entry name" value="Peptidase_M16_C"/>
    <property type="match status" value="2"/>
</dbReference>
<protein>
    <submittedName>
        <fullName evidence="5">Insulinase family protein</fullName>
    </submittedName>
</protein>
<sequence>MLRYKLDNGMTVVLQRSTSAPVVACNVWVGVGSADEETFEAGLAHVHEHMLFKGTTRRKVGELAREVEAAGGHINAFTSFDQTCYYVVMSSRFFETGLDILADAVQNSSFEADELERELEVIQEEIKRGKDSPSREASLKLFEMAFQEHPYRLPVIGTSESVDSFKREDVLAFFHKHYVPENMMLVLAGDFEFDQARALVDKYFKDFKQGNYVPRERAVEPEQREFRAWTGSAEINQAHLRAGFHIPHATHEDIPALDLLGAIMGYGDASHLFKTIQREQELVSSIYAGAYSPKEPGLFMLSADYQLPEAPTKEGARNDVDILSAIMTEVFRFRHICPSHVDLQRARTIIESTEIYGKQTVENQAMKLGRSLMVTGDPNYEQKYYAALAKVTPSDIRRVAREYLTPENCTVVLSHPESHGSIDTAALEKAARAGYALASSQHQTVPIELDEEGFVRIEMPDGPTLIIQEDHSVETFSIRALSMGGVRYETAENNGITNLLSNLVDKGTTQWSATEIAHRVESMAGSLHGMGGRNSFGIAMSGLSQFFESSFEVFAGCLLDATIPEEEFEREKRLQIEQIRSRRDELGTVSFEQFYKAFFAPHPYSMLTTGSEASVSSLTVEDIRAYYKELVRPSDLVIVVVGDVNAELVQQLSERYFSGYEVTEGTAPEIPEPSELDGARLVVGDLQKEQAHLIVGFKAPNLGDAEQDALSVLNAVLSGQGGRLFYELRDRQSLAYSVGARTIVGLDVSAFVIVIGTSPEKLEQAYAGIVSEVEKLREGTITEEEVGRAKRYLAGSHDIGLQTNSARAISVGLDELYGLGYKRELEYGERISAVSLADVQAVVDKYLTPEKMLVSIIKPKETEIRADLLRN</sequence>
<dbReference type="GO" id="GO:0046872">
    <property type="term" value="F:metal ion binding"/>
    <property type="evidence" value="ECO:0007669"/>
    <property type="project" value="InterPro"/>
</dbReference>
<evidence type="ECO:0000256" key="1">
    <source>
        <dbReference type="ARBA" id="ARBA00007261"/>
    </source>
</evidence>
<comment type="similarity">
    <text evidence="1">Belongs to the peptidase M16 family.</text>
</comment>
<feature type="domain" description="Peptidase M16 C-terminal" evidence="4">
    <location>
        <begin position="165"/>
        <end position="304"/>
    </location>
</feature>
<keyword evidence="6" id="KW-1185">Reference proteome</keyword>
<dbReference type="KEGG" id="bsed:DN745_17040"/>
<dbReference type="PANTHER" id="PTHR11851:SF49">
    <property type="entry name" value="MITOCHONDRIAL-PROCESSING PEPTIDASE SUBUNIT ALPHA"/>
    <property type="match status" value="1"/>
</dbReference>
<accession>A0A2Z4FPJ2</accession>
<gene>
    <name evidence="5" type="ORF">DN745_17040</name>
</gene>
<dbReference type="EMBL" id="CP030032">
    <property type="protein sequence ID" value="AWV90937.1"/>
    <property type="molecule type" value="Genomic_DNA"/>
</dbReference>
<dbReference type="PANTHER" id="PTHR11851">
    <property type="entry name" value="METALLOPROTEASE"/>
    <property type="match status" value="1"/>
</dbReference>
<dbReference type="OrthoDB" id="9811314at2"/>
<feature type="domain" description="Peptidase M16 C-terminal" evidence="4">
    <location>
        <begin position="617"/>
        <end position="792"/>
    </location>
</feature>
<name>A0A2Z4FPJ2_9DELT</name>
<feature type="domain" description="Peptidase M16 N-terminal" evidence="3">
    <location>
        <begin position="12"/>
        <end position="158"/>
    </location>
</feature>
<proteinExistence type="inferred from homology"/>
<dbReference type="SUPFAM" id="SSF63411">
    <property type="entry name" value="LuxS/MPP-like metallohydrolase"/>
    <property type="match status" value="4"/>
</dbReference>
<reference evidence="5 6" key="1">
    <citation type="submission" date="2018-06" db="EMBL/GenBank/DDBJ databases">
        <title>Lujinxingia sediminis gen. nov. sp. nov., a new facultative anaerobic member of the class Deltaproteobacteria, and proposal of Lujinxingaceae fam. nov.</title>
        <authorList>
            <person name="Guo L.-Y."/>
            <person name="Li C.-M."/>
            <person name="Wang S."/>
            <person name="Du Z.-J."/>
        </authorList>
    </citation>
    <scope>NUCLEOTIDE SEQUENCE [LARGE SCALE GENOMIC DNA]</scope>
    <source>
        <strain evidence="5 6">FA350</strain>
    </source>
</reference>
<dbReference type="InterPro" id="IPR050361">
    <property type="entry name" value="MPP/UQCRC_Complex"/>
</dbReference>
<dbReference type="Pfam" id="PF00675">
    <property type="entry name" value="Peptidase_M16"/>
    <property type="match status" value="2"/>
</dbReference>
<keyword evidence="2" id="KW-0175">Coiled coil</keyword>
<evidence type="ECO:0000313" key="6">
    <source>
        <dbReference type="Proteomes" id="UP000249799"/>
    </source>
</evidence>
<dbReference type="Proteomes" id="UP000249799">
    <property type="component" value="Chromosome"/>
</dbReference>
<evidence type="ECO:0000259" key="4">
    <source>
        <dbReference type="Pfam" id="PF05193"/>
    </source>
</evidence>
<dbReference type="InterPro" id="IPR011249">
    <property type="entry name" value="Metalloenz_LuxS/M16"/>
</dbReference>
<feature type="domain" description="Peptidase M16 N-terminal" evidence="3">
    <location>
        <begin position="470"/>
        <end position="604"/>
    </location>
</feature>
<feature type="coiled-coil region" evidence="2">
    <location>
        <begin position="98"/>
        <end position="132"/>
    </location>
</feature>